<evidence type="ECO:0000313" key="3">
    <source>
        <dbReference type="EMBL" id="KAK0623177.1"/>
    </source>
</evidence>
<feature type="region of interest" description="Disordered" evidence="1">
    <location>
        <begin position="81"/>
        <end position="127"/>
    </location>
</feature>
<feature type="signal peptide" evidence="2">
    <location>
        <begin position="1"/>
        <end position="17"/>
    </location>
</feature>
<gene>
    <name evidence="3" type="ORF">B0T14DRAFT_515478</name>
</gene>
<feature type="compositionally biased region" description="Basic and acidic residues" evidence="1">
    <location>
        <begin position="108"/>
        <end position="127"/>
    </location>
</feature>
<evidence type="ECO:0008006" key="5">
    <source>
        <dbReference type="Google" id="ProtNLM"/>
    </source>
</evidence>
<evidence type="ECO:0000313" key="4">
    <source>
        <dbReference type="Proteomes" id="UP001175000"/>
    </source>
</evidence>
<accession>A0AA39WX08</accession>
<name>A0AA39WX08_9PEZI</name>
<evidence type="ECO:0000256" key="1">
    <source>
        <dbReference type="SAM" id="MobiDB-lite"/>
    </source>
</evidence>
<proteinExistence type="predicted"/>
<organism evidence="3 4">
    <name type="scientific">Immersiella caudata</name>
    <dbReference type="NCBI Taxonomy" id="314043"/>
    <lineage>
        <taxon>Eukaryota</taxon>
        <taxon>Fungi</taxon>
        <taxon>Dikarya</taxon>
        <taxon>Ascomycota</taxon>
        <taxon>Pezizomycotina</taxon>
        <taxon>Sordariomycetes</taxon>
        <taxon>Sordariomycetidae</taxon>
        <taxon>Sordariales</taxon>
        <taxon>Lasiosphaeriaceae</taxon>
        <taxon>Immersiella</taxon>
    </lineage>
</organism>
<keyword evidence="4" id="KW-1185">Reference proteome</keyword>
<feature type="chain" id="PRO_5041259626" description="Secreted protein" evidence="2">
    <location>
        <begin position="18"/>
        <end position="127"/>
    </location>
</feature>
<comment type="caution">
    <text evidence="3">The sequence shown here is derived from an EMBL/GenBank/DDBJ whole genome shotgun (WGS) entry which is preliminary data.</text>
</comment>
<dbReference type="AlphaFoldDB" id="A0AA39WX08"/>
<dbReference type="Proteomes" id="UP001175000">
    <property type="component" value="Unassembled WGS sequence"/>
</dbReference>
<reference evidence="3" key="1">
    <citation type="submission" date="2023-06" db="EMBL/GenBank/DDBJ databases">
        <title>Genome-scale phylogeny and comparative genomics of the fungal order Sordariales.</title>
        <authorList>
            <consortium name="Lawrence Berkeley National Laboratory"/>
            <person name="Hensen N."/>
            <person name="Bonometti L."/>
            <person name="Westerberg I."/>
            <person name="Brannstrom I.O."/>
            <person name="Guillou S."/>
            <person name="Cros-Aarteil S."/>
            <person name="Calhoun S."/>
            <person name="Haridas S."/>
            <person name="Kuo A."/>
            <person name="Mondo S."/>
            <person name="Pangilinan J."/>
            <person name="Riley R."/>
            <person name="Labutti K."/>
            <person name="Andreopoulos B."/>
            <person name="Lipzen A."/>
            <person name="Chen C."/>
            <person name="Yanf M."/>
            <person name="Daum C."/>
            <person name="Ng V."/>
            <person name="Clum A."/>
            <person name="Steindorff A."/>
            <person name="Ohm R."/>
            <person name="Martin F."/>
            <person name="Silar P."/>
            <person name="Natvig D."/>
            <person name="Lalanne C."/>
            <person name="Gautier V."/>
            <person name="Ament-Velasquez S.L."/>
            <person name="Kruys A."/>
            <person name="Hutchinson M.I."/>
            <person name="Powell A.J."/>
            <person name="Barry K."/>
            <person name="Miller A.N."/>
            <person name="Grigoriev I.V."/>
            <person name="Debuchy R."/>
            <person name="Gladieux P."/>
            <person name="Thoren M.H."/>
            <person name="Johannesson H."/>
        </authorList>
    </citation>
    <scope>NUCLEOTIDE SEQUENCE</scope>
    <source>
        <strain evidence="3">CBS 606.72</strain>
    </source>
</reference>
<evidence type="ECO:0000256" key="2">
    <source>
        <dbReference type="SAM" id="SignalP"/>
    </source>
</evidence>
<keyword evidence="2" id="KW-0732">Signal</keyword>
<sequence>MLSLSFLSSFFFFDTLFQNFIFSPWRSHPSRFTPALHFGGLLEPEIMKTHSASPHRRARACVESCCVRCIPQTSLVLVRVTTSGTSRRRTDADREDEANASAGPNTELQRRELHLRLRGERVSEDMT</sequence>
<protein>
    <recommendedName>
        <fullName evidence="5">Secreted protein</fullName>
    </recommendedName>
</protein>
<dbReference type="EMBL" id="JAULSU010000003">
    <property type="protein sequence ID" value="KAK0623177.1"/>
    <property type="molecule type" value="Genomic_DNA"/>
</dbReference>